<accession>A0A9W6S0X1</accession>
<organism evidence="2 3">
    <name type="scientific">Actinoallomurus iriomotensis</name>
    <dbReference type="NCBI Taxonomy" id="478107"/>
    <lineage>
        <taxon>Bacteria</taxon>
        <taxon>Bacillati</taxon>
        <taxon>Actinomycetota</taxon>
        <taxon>Actinomycetes</taxon>
        <taxon>Streptosporangiales</taxon>
        <taxon>Thermomonosporaceae</taxon>
        <taxon>Actinoallomurus</taxon>
    </lineage>
</organism>
<gene>
    <name evidence="2" type="ORF">Airi02_031900</name>
</gene>
<protein>
    <submittedName>
        <fullName evidence="2">Uncharacterized protein</fullName>
    </submittedName>
</protein>
<dbReference type="AlphaFoldDB" id="A0A9W6S0X1"/>
<feature type="compositionally biased region" description="Low complexity" evidence="1">
    <location>
        <begin position="182"/>
        <end position="198"/>
    </location>
</feature>
<name>A0A9W6S0X1_9ACTN</name>
<keyword evidence="3" id="KW-1185">Reference proteome</keyword>
<evidence type="ECO:0000313" key="3">
    <source>
        <dbReference type="Proteomes" id="UP001165074"/>
    </source>
</evidence>
<comment type="caution">
    <text evidence="2">The sequence shown here is derived from an EMBL/GenBank/DDBJ whole genome shotgun (WGS) entry which is preliminary data.</text>
</comment>
<sequence>MPSAAGTAPGRLSRLVGVGVDVAEDEEVGGVDVLRHEHVVEHRRVRALGGERDRGAGPFRVRAHRAAAVDEQQSAAAECPHAGKGRVHASHWALDREGQRVVQVGCAGVEDRLHEVGARHGTVLQDLNGPQTLGRRRESRGERGGVEDVGGEAAGLNPVAVQCGDEAVEVFAAAGQQSDAVSGGTKAAGAGQSQTGAGADEGVGGHGEHS</sequence>
<evidence type="ECO:0000313" key="2">
    <source>
        <dbReference type="EMBL" id="GLY85261.1"/>
    </source>
</evidence>
<evidence type="ECO:0000256" key="1">
    <source>
        <dbReference type="SAM" id="MobiDB-lite"/>
    </source>
</evidence>
<feature type="compositionally biased region" description="Basic and acidic residues" evidence="1">
    <location>
        <begin position="135"/>
        <end position="146"/>
    </location>
</feature>
<reference evidence="2" key="1">
    <citation type="submission" date="2023-03" db="EMBL/GenBank/DDBJ databases">
        <title>Actinoallomurus iriomotensis NBRC 103684.</title>
        <authorList>
            <person name="Ichikawa N."/>
            <person name="Sato H."/>
            <person name="Tonouchi N."/>
        </authorList>
    </citation>
    <scope>NUCLEOTIDE SEQUENCE</scope>
    <source>
        <strain evidence="2">NBRC 103684</strain>
    </source>
</reference>
<proteinExistence type="predicted"/>
<dbReference type="EMBL" id="BSTK01000004">
    <property type="protein sequence ID" value="GLY85261.1"/>
    <property type="molecule type" value="Genomic_DNA"/>
</dbReference>
<feature type="region of interest" description="Disordered" evidence="1">
    <location>
        <begin position="177"/>
        <end position="210"/>
    </location>
</feature>
<dbReference type="Proteomes" id="UP001165074">
    <property type="component" value="Unassembled WGS sequence"/>
</dbReference>
<feature type="region of interest" description="Disordered" evidence="1">
    <location>
        <begin position="125"/>
        <end position="152"/>
    </location>
</feature>
<feature type="compositionally biased region" description="Gly residues" evidence="1">
    <location>
        <begin position="199"/>
        <end position="210"/>
    </location>
</feature>